<sequence length="284" mass="31641">MKEEIIGRRSFLRYAAAVTAGTGLLGESGFARSSQKGAKLRKALQLGMLPRELSDADKFKLAKKCGFDGIEGSPMNDLDAARRLGRLARRAGVPIHSIVYGGWGAPFSDPDPKVIEKGLAGMETALRSAKALGADTVLLVPAIVKENVSYEQAYKRSQRHIRKLLPLAEELGVVIAVENVWNKFLLSPLEFARYVDEFESPWLKAYFDIGNAILFGYSQDWIRTLGKRTVKIHLKDFKRSGYKWTNLLDGDVNWPEVRRALDETGYNGFLTTELRGGDEAYLTN</sequence>
<dbReference type="Gene3D" id="3.20.20.150">
    <property type="entry name" value="Divalent-metal-dependent TIM barrel enzymes"/>
    <property type="match status" value="1"/>
</dbReference>
<feature type="non-terminal residue" evidence="3">
    <location>
        <position position="284"/>
    </location>
</feature>
<comment type="caution">
    <text evidence="3">The sequence shown here is derived from an EMBL/GenBank/DDBJ whole genome shotgun (WGS) entry which is preliminary data.</text>
</comment>
<keyword evidence="1" id="KW-0413">Isomerase</keyword>
<name>X1PMT9_9ZZZZ</name>
<dbReference type="EMBL" id="BARV01015671">
    <property type="protein sequence ID" value="GAI32189.1"/>
    <property type="molecule type" value="Genomic_DNA"/>
</dbReference>
<feature type="domain" description="Xylose isomerase-like TIM barrel" evidence="2">
    <location>
        <begin position="59"/>
        <end position="275"/>
    </location>
</feature>
<accession>X1PMT9</accession>
<proteinExistence type="predicted"/>
<reference evidence="3" key="1">
    <citation type="journal article" date="2014" name="Front. Microbiol.">
        <title>High frequency of phylogenetically diverse reductive dehalogenase-homologous genes in deep subseafloor sedimentary metagenomes.</title>
        <authorList>
            <person name="Kawai M."/>
            <person name="Futagami T."/>
            <person name="Toyoda A."/>
            <person name="Takaki Y."/>
            <person name="Nishi S."/>
            <person name="Hori S."/>
            <person name="Arai W."/>
            <person name="Tsubouchi T."/>
            <person name="Morono Y."/>
            <person name="Uchiyama I."/>
            <person name="Ito T."/>
            <person name="Fujiyama A."/>
            <person name="Inagaki F."/>
            <person name="Takami H."/>
        </authorList>
    </citation>
    <scope>NUCLEOTIDE SEQUENCE</scope>
    <source>
        <strain evidence="3">Expedition CK06-06</strain>
    </source>
</reference>
<dbReference type="Pfam" id="PF01261">
    <property type="entry name" value="AP_endonuc_2"/>
    <property type="match status" value="1"/>
</dbReference>
<protein>
    <recommendedName>
        <fullName evidence="2">Xylose isomerase-like TIM barrel domain-containing protein</fullName>
    </recommendedName>
</protein>
<gene>
    <name evidence="3" type="ORF">S06H3_27051</name>
</gene>
<dbReference type="PROSITE" id="PS51318">
    <property type="entry name" value="TAT"/>
    <property type="match status" value="1"/>
</dbReference>
<dbReference type="GO" id="GO:0016853">
    <property type="term" value="F:isomerase activity"/>
    <property type="evidence" value="ECO:0007669"/>
    <property type="project" value="UniProtKB-KW"/>
</dbReference>
<dbReference type="InterPro" id="IPR050417">
    <property type="entry name" value="Sugar_Epim/Isomerase"/>
</dbReference>
<dbReference type="InterPro" id="IPR013022">
    <property type="entry name" value="Xyl_isomerase-like_TIM-brl"/>
</dbReference>
<evidence type="ECO:0000313" key="3">
    <source>
        <dbReference type="EMBL" id="GAI32189.1"/>
    </source>
</evidence>
<dbReference type="SUPFAM" id="SSF51658">
    <property type="entry name" value="Xylose isomerase-like"/>
    <property type="match status" value="1"/>
</dbReference>
<dbReference type="InterPro" id="IPR006311">
    <property type="entry name" value="TAT_signal"/>
</dbReference>
<organism evidence="3">
    <name type="scientific">marine sediment metagenome</name>
    <dbReference type="NCBI Taxonomy" id="412755"/>
    <lineage>
        <taxon>unclassified sequences</taxon>
        <taxon>metagenomes</taxon>
        <taxon>ecological metagenomes</taxon>
    </lineage>
</organism>
<evidence type="ECO:0000259" key="2">
    <source>
        <dbReference type="Pfam" id="PF01261"/>
    </source>
</evidence>
<dbReference type="AlphaFoldDB" id="X1PMT9"/>
<dbReference type="InterPro" id="IPR036237">
    <property type="entry name" value="Xyl_isomerase-like_sf"/>
</dbReference>
<evidence type="ECO:0000256" key="1">
    <source>
        <dbReference type="ARBA" id="ARBA00023235"/>
    </source>
</evidence>
<dbReference type="PANTHER" id="PTHR43489">
    <property type="entry name" value="ISOMERASE"/>
    <property type="match status" value="1"/>
</dbReference>
<dbReference type="PANTHER" id="PTHR43489:SF7">
    <property type="entry name" value="3-DEHYDRO-D-GULOSIDE 4-EPIMERASE-RELATED"/>
    <property type="match status" value="1"/>
</dbReference>